<name>A0A7Y4H021_9BRAD</name>
<dbReference type="InterPro" id="IPR009506">
    <property type="entry name" value="YjiS-like"/>
</dbReference>
<keyword evidence="3" id="KW-1185">Reference proteome</keyword>
<comment type="caution">
    <text evidence="2">The sequence shown here is derived from an EMBL/GenBank/DDBJ whole genome shotgun (WGS) entry which is preliminary data.</text>
</comment>
<proteinExistence type="predicted"/>
<sequence length="78" mass="8557">MTTISQTAGQPASRKGPVGFFGLLGRWVNAIVTHFAHREAIKTLSELDDRALRDIGVERSQIASAVRGVIDPMYGRMM</sequence>
<feature type="domain" description="YjiS-like" evidence="1">
    <location>
        <begin position="37"/>
        <end position="62"/>
    </location>
</feature>
<dbReference type="Proteomes" id="UP000528734">
    <property type="component" value="Unassembled WGS sequence"/>
</dbReference>
<dbReference type="AlphaFoldDB" id="A0A7Y4H021"/>
<dbReference type="Pfam" id="PF06568">
    <property type="entry name" value="YjiS-like"/>
    <property type="match status" value="1"/>
</dbReference>
<protein>
    <submittedName>
        <fullName evidence="2">DUF1127 domain-containing protein</fullName>
    </submittedName>
</protein>
<reference evidence="2 3" key="1">
    <citation type="submission" date="2020-03" db="EMBL/GenBank/DDBJ databases">
        <title>Bradyrhizobium diversity isolated from nodules of Muelleranthus trifoliolatus.</title>
        <authorList>
            <person name="Klepa M."/>
            <person name="Helene L."/>
            <person name="Hungria M."/>
        </authorList>
    </citation>
    <scope>NUCLEOTIDE SEQUENCE [LARGE SCALE GENOMIC DNA]</scope>
    <source>
        <strain evidence="2 3">WSM 1744</strain>
    </source>
</reference>
<evidence type="ECO:0000313" key="3">
    <source>
        <dbReference type="Proteomes" id="UP000528734"/>
    </source>
</evidence>
<evidence type="ECO:0000259" key="1">
    <source>
        <dbReference type="Pfam" id="PF06568"/>
    </source>
</evidence>
<dbReference type="EMBL" id="JAAVLW010000001">
    <property type="protein sequence ID" value="NOJ45011.1"/>
    <property type="molecule type" value="Genomic_DNA"/>
</dbReference>
<gene>
    <name evidence="2" type="ORF">HCN50_01915</name>
</gene>
<evidence type="ECO:0000313" key="2">
    <source>
        <dbReference type="EMBL" id="NOJ45011.1"/>
    </source>
</evidence>
<dbReference type="RefSeq" id="WP_171707907.1">
    <property type="nucleotide sequence ID" value="NZ_JAAVLW010000001.1"/>
</dbReference>
<organism evidence="2 3">
    <name type="scientific">Bradyrhizobium archetypum</name>
    <dbReference type="NCBI Taxonomy" id="2721160"/>
    <lineage>
        <taxon>Bacteria</taxon>
        <taxon>Pseudomonadati</taxon>
        <taxon>Pseudomonadota</taxon>
        <taxon>Alphaproteobacteria</taxon>
        <taxon>Hyphomicrobiales</taxon>
        <taxon>Nitrobacteraceae</taxon>
        <taxon>Bradyrhizobium</taxon>
    </lineage>
</organism>
<accession>A0A7Y4H021</accession>